<keyword evidence="4 5" id="KW-0472">Membrane</keyword>
<dbReference type="InterPro" id="IPR020846">
    <property type="entry name" value="MFS_dom"/>
</dbReference>
<feature type="transmembrane region" description="Helical" evidence="5">
    <location>
        <begin position="232"/>
        <end position="251"/>
    </location>
</feature>
<dbReference type="AlphaFoldDB" id="A0A9X2VNK6"/>
<dbReference type="InterPro" id="IPR036259">
    <property type="entry name" value="MFS_trans_sf"/>
</dbReference>
<keyword evidence="3 5" id="KW-1133">Transmembrane helix</keyword>
<evidence type="ECO:0000256" key="5">
    <source>
        <dbReference type="SAM" id="Phobius"/>
    </source>
</evidence>
<gene>
    <name evidence="7" type="ORF">NZH93_16885</name>
</gene>
<accession>A0A9X2VNK6</accession>
<dbReference type="PANTHER" id="PTHR42718:SF39">
    <property type="entry name" value="ACTINORHODIN TRANSPORTER-RELATED"/>
    <property type="match status" value="1"/>
</dbReference>
<reference evidence="7" key="1">
    <citation type="submission" date="2022-08" db="EMBL/GenBank/DDBJ databases">
        <authorList>
            <person name="Tistechok S."/>
            <person name="Samborskyy M."/>
            <person name="Roman I."/>
        </authorList>
    </citation>
    <scope>NUCLEOTIDE SEQUENCE</scope>
    <source>
        <strain evidence="7">DSM 103496</strain>
    </source>
</reference>
<dbReference type="SUPFAM" id="SSF103473">
    <property type="entry name" value="MFS general substrate transporter"/>
    <property type="match status" value="1"/>
</dbReference>
<comment type="subcellular location">
    <subcellularLocation>
        <location evidence="1">Cell membrane</location>
        <topology evidence="1">Multi-pass membrane protein</topology>
    </subcellularLocation>
</comment>
<protein>
    <submittedName>
        <fullName evidence="7">MFS transporter</fullName>
    </submittedName>
</protein>
<feature type="transmembrane region" description="Helical" evidence="5">
    <location>
        <begin position="403"/>
        <end position="424"/>
    </location>
</feature>
<keyword evidence="8" id="KW-1185">Reference proteome</keyword>
<feature type="transmembrane region" description="Helical" evidence="5">
    <location>
        <begin position="141"/>
        <end position="163"/>
    </location>
</feature>
<dbReference type="Gene3D" id="1.20.1720.10">
    <property type="entry name" value="Multidrug resistance protein D"/>
    <property type="match status" value="1"/>
</dbReference>
<dbReference type="GO" id="GO:0022857">
    <property type="term" value="F:transmembrane transporter activity"/>
    <property type="evidence" value="ECO:0007669"/>
    <property type="project" value="InterPro"/>
</dbReference>
<name>A0A9X2VNK6_9PSEU</name>
<dbReference type="Pfam" id="PF07690">
    <property type="entry name" value="MFS_1"/>
    <property type="match status" value="1"/>
</dbReference>
<dbReference type="RefSeq" id="WP_259624044.1">
    <property type="nucleotide sequence ID" value="NZ_JANYMP010000007.1"/>
</dbReference>
<comment type="caution">
    <text evidence="7">The sequence shown here is derived from an EMBL/GenBank/DDBJ whole genome shotgun (WGS) entry which is preliminary data.</text>
</comment>
<evidence type="ECO:0000256" key="4">
    <source>
        <dbReference type="ARBA" id="ARBA00023136"/>
    </source>
</evidence>
<feature type="transmembrane region" description="Helical" evidence="5">
    <location>
        <begin position="364"/>
        <end position="391"/>
    </location>
</feature>
<sequence length="456" mass="46101">MTTTSPPTTTHPWRWRVLAVVLLAEIMDLLDSTVMTVAAPSVQAGLGGGAATLQWLTAGYTLAFGVLLVVGGRLGDRWGRRRLFILGAVGFTAASALCALAPSPEVLIAARVAQGAFGALMIPQGFGVLASVFGQDERARAFSLFGPVMGLAAIGGPIFAGGLISLDPGGLDWRLVFLVNLPIGALVVAGALRWMPADSGDAAVRIDPIGAVLVAAGSALLVHPLIQGREAGWPWWTFAELAAGVVAFLALGRRQRTSPSPILVPSLLRKRAFVSSLVVAVSFFTGVGGLTLVLSLHLQLDLGHSALGTALALSPMAVGIVLSSIAAPALAGRHGRSVLHLGLGVEAVGVLGLAAVVAAHHPAWALLVPTLVVGLGLGLLFGTLIQSVLAAASPAEVGSASGALNAVQQLATALGVAVLGTLFFTTGLVAGLLVVMALCLVSAALVVLLPRSGVSS</sequence>
<dbReference type="Gene3D" id="1.20.1250.20">
    <property type="entry name" value="MFS general substrate transporter like domains"/>
    <property type="match status" value="1"/>
</dbReference>
<keyword evidence="2 5" id="KW-0812">Transmembrane</keyword>
<dbReference type="PROSITE" id="PS50850">
    <property type="entry name" value="MFS"/>
    <property type="match status" value="1"/>
</dbReference>
<evidence type="ECO:0000256" key="2">
    <source>
        <dbReference type="ARBA" id="ARBA00022692"/>
    </source>
</evidence>
<feature type="transmembrane region" description="Helical" evidence="5">
    <location>
        <begin position="108"/>
        <end position="129"/>
    </location>
</feature>
<dbReference type="Proteomes" id="UP001141259">
    <property type="component" value="Unassembled WGS sequence"/>
</dbReference>
<evidence type="ECO:0000313" key="7">
    <source>
        <dbReference type="EMBL" id="MCS7478538.1"/>
    </source>
</evidence>
<evidence type="ECO:0000313" key="8">
    <source>
        <dbReference type="Proteomes" id="UP001141259"/>
    </source>
</evidence>
<feature type="transmembrane region" description="Helical" evidence="5">
    <location>
        <begin position="52"/>
        <end position="71"/>
    </location>
</feature>
<feature type="transmembrane region" description="Helical" evidence="5">
    <location>
        <begin position="430"/>
        <end position="449"/>
    </location>
</feature>
<feature type="transmembrane region" description="Helical" evidence="5">
    <location>
        <begin position="175"/>
        <end position="194"/>
    </location>
</feature>
<organism evidence="7 8">
    <name type="scientific">Umezawaea endophytica</name>
    <dbReference type="NCBI Taxonomy" id="1654476"/>
    <lineage>
        <taxon>Bacteria</taxon>
        <taxon>Bacillati</taxon>
        <taxon>Actinomycetota</taxon>
        <taxon>Actinomycetes</taxon>
        <taxon>Pseudonocardiales</taxon>
        <taxon>Pseudonocardiaceae</taxon>
        <taxon>Umezawaea</taxon>
    </lineage>
</organism>
<dbReference type="PANTHER" id="PTHR42718">
    <property type="entry name" value="MAJOR FACILITATOR SUPERFAMILY MULTIDRUG TRANSPORTER MFSC"/>
    <property type="match status" value="1"/>
</dbReference>
<feature type="domain" description="Major facilitator superfamily (MFS) profile" evidence="6">
    <location>
        <begin position="17"/>
        <end position="454"/>
    </location>
</feature>
<evidence type="ECO:0000259" key="6">
    <source>
        <dbReference type="PROSITE" id="PS50850"/>
    </source>
</evidence>
<evidence type="ECO:0000256" key="3">
    <source>
        <dbReference type="ARBA" id="ARBA00022989"/>
    </source>
</evidence>
<evidence type="ECO:0000256" key="1">
    <source>
        <dbReference type="ARBA" id="ARBA00004651"/>
    </source>
</evidence>
<proteinExistence type="predicted"/>
<dbReference type="GO" id="GO:0005886">
    <property type="term" value="C:plasma membrane"/>
    <property type="evidence" value="ECO:0007669"/>
    <property type="project" value="UniProtKB-SubCell"/>
</dbReference>
<feature type="transmembrane region" description="Helical" evidence="5">
    <location>
        <begin position="83"/>
        <end position="102"/>
    </location>
</feature>
<feature type="transmembrane region" description="Helical" evidence="5">
    <location>
        <begin position="310"/>
        <end position="331"/>
    </location>
</feature>
<feature type="transmembrane region" description="Helical" evidence="5">
    <location>
        <begin position="272"/>
        <end position="298"/>
    </location>
</feature>
<feature type="transmembrane region" description="Helical" evidence="5">
    <location>
        <begin position="206"/>
        <end position="226"/>
    </location>
</feature>
<dbReference type="CDD" id="cd17321">
    <property type="entry name" value="MFS_MMR_MDR_like"/>
    <property type="match status" value="1"/>
</dbReference>
<dbReference type="InterPro" id="IPR011701">
    <property type="entry name" value="MFS"/>
</dbReference>
<dbReference type="EMBL" id="JANYMP010000007">
    <property type="protein sequence ID" value="MCS7478538.1"/>
    <property type="molecule type" value="Genomic_DNA"/>
</dbReference>
<feature type="transmembrane region" description="Helical" evidence="5">
    <location>
        <begin position="338"/>
        <end position="358"/>
    </location>
</feature>